<keyword evidence="5" id="KW-0732">Signal</keyword>
<evidence type="ECO:0000256" key="1">
    <source>
        <dbReference type="ARBA" id="ARBA00004418"/>
    </source>
</evidence>
<keyword evidence="4" id="KW-0143">Chaperone</keyword>
<evidence type="ECO:0000256" key="5">
    <source>
        <dbReference type="SAM" id="SignalP"/>
    </source>
</evidence>
<dbReference type="InterPro" id="IPR050643">
    <property type="entry name" value="Periplasmic_pilus_chap"/>
</dbReference>
<evidence type="ECO:0000313" key="8">
    <source>
        <dbReference type="Proteomes" id="UP000253772"/>
    </source>
</evidence>
<comment type="similarity">
    <text evidence="2">Belongs to the periplasmic pilus chaperone family.</text>
</comment>
<accession>A0A482IMT2</accession>
<comment type="subcellular location">
    <subcellularLocation>
        <location evidence="1">Periplasm</location>
    </subcellularLocation>
</comment>
<dbReference type="PANTHER" id="PTHR30251:SF2">
    <property type="entry name" value="FIMBRIAL CHAPERONE YADV-RELATED"/>
    <property type="match status" value="1"/>
</dbReference>
<evidence type="ECO:0000256" key="2">
    <source>
        <dbReference type="ARBA" id="ARBA00007399"/>
    </source>
</evidence>
<dbReference type="InterPro" id="IPR036316">
    <property type="entry name" value="Pili_assmbl_chap_C_dom_sf"/>
</dbReference>
<protein>
    <recommendedName>
        <fullName evidence="6">Pili assembly chaperone C-terminal domain-containing protein</fullName>
    </recommendedName>
</protein>
<dbReference type="InterPro" id="IPR013783">
    <property type="entry name" value="Ig-like_fold"/>
</dbReference>
<name>A0A482IMT2_9BURK</name>
<keyword evidence="3" id="KW-0574">Periplasm</keyword>
<organism evidence="7 8">
    <name type="scientific">Cupriavidus metallidurans</name>
    <dbReference type="NCBI Taxonomy" id="119219"/>
    <lineage>
        <taxon>Bacteria</taxon>
        <taxon>Pseudomonadati</taxon>
        <taxon>Pseudomonadota</taxon>
        <taxon>Betaproteobacteria</taxon>
        <taxon>Burkholderiales</taxon>
        <taxon>Burkholderiaceae</taxon>
        <taxon>Cupriavidus</taxon>
    </lineage>
</organism>
<feature type="domain" description="Pili assembly chaperone C-terminal" evidence="6">
    <location>
        <begin position="53"/>
        <end position="114"/>
    </location>
</feature>
<dbReference type="RefSeq" id="WP_080672880.1">
    <property type="nucleotide sequence ID" value="NZ_CP037900.1"/>
</dbReference>
<feature type="chain" id="PRO_5019790312" description="Pili assembly chaperone C-terminal domain-containing protein" evidence="5">
    <location>
        <begin position="32"/>
        <end position="123"/>
    </location>
</feature>
<evidence type="ECO:0000256" key="3">
    <source>
        <dbReference type="ARBA" id="ARBA00022764"/>
    </source>
</evidence>
<evidence type="ECO:0000259" key="6">
    <source>
        <dbReference type="Pfam" id="PF02753"/>
    </source>
</evidence>
<gene>
    <name evidence="7" type="ORF">DDF84_010120</name>
</gene>
<evidence type="ECO:0000256" key="4">
    <source>
        <dbReference type="ARBA" id="ARBA00023186"/>
    </source>
</evidence>
<dbReference type="SUPFAM" id="SSF49584">
    <property type="entry name" value="Periplasmic chaperone C-domain"/>
    <property type="match status" value="1"/>
</dbReference>
<dbReference type="EMBL" id="CP037900">
    <property type="protein sequence ID" value="QBP10088.1"/>
    <property type="molecule type" value="Genomic_DNA"/>
</dbReference>
<proteinExistence type="inferred from homology"/>
<sequence>MPFLNARRQIQSAFTASLFAASLIASLSAHASVTIDGTSVIYNAQGREPGSPNPTPYHVLIPVLEVTSAGMTAKFVGSGMVGPGETRLFPLKGELSLAPDIKVHDQTINGYGLATDGEAVPAY</sequence>
<dbReference type="OrthoDB" id="9131059at2"/>
<reference evidence="7 8" key="1">
    <citation type="submission" date="2019-03" db="EMBL/GenBank/DDBJ databases">
        <title>Comparative insights into the high quality Complete genome sequence of highly metal resistant Cupriavidus metallidurans strain BS1 isolated from a gold-copper mine.</title>
        <authorList>
            <person name="Mazhar H.S."/>
            <person name="Rensing C."/>
        </authorList>
    </citation>
    <scope>NUCLEOTIDE SEQUENCE [LARGE SCALE GENOMIC DNA]</scope>
    <source>
        <strain evidence="7 8">BS1</strain>
    </source>
</reference>
<dbReference type="Proteomes" id="UP000253772">
    <property type="component" value="Chromosome c1"/>
</dbReference>
<dbReference type="Gene3D" id="2.60.40.10">
    <property type="entry name" value="Immunoglobulins"/>
    <property type="match status" value="1"/>
</dbReference>
<dbReference type="AlphaFoldDB" id="A0A482IMT2"/>
<feature type="signal peptide" evidence="5">
    <location>
        <begin position="1"/>
        <end position="31"/>
    </location>
</feature>
<dbReference type="PANTHER" id="PTHR30251">
    <property type="entry name" value="PILUS ASSEMBLY CHAPERONE"/>
    <property type="match status" value="1"/>
</dbReference>
<dbReference type="GO" id="GO:0042597">
    <property type="term" value="C:periplasmic space"/>
    <property type="evidence" value="ECO:0007669"/>
    <property type="project" value="UniProtKB-SubCell"/>
</dbReference>
<dbReference type="Pfam" id="PF02753">
    <property type="entry name" value="PapD_C"/>
    <property type="match status" value="1"/>
</dbReference>
<evidence type="ECO:0000313" key="7">
    <source>
        <dbReference type="EMBL" id="QBP10088.1"/>
    </source>
</evidence>
<dbReference type="InterPro" id="IPR016148">
    <property type="entry name" value="Pili_assmbl_chaperone_C"/>
</dbReference>